<reference evidence="3 4" key="1">
    <citation type="journal article" date="2021" name="Genome Biol. Evol.">
        <title>Complete Genome Sequencing of a Novel Gloeobacter Species from a Waterfall Cave in Mexico.</title>
        <authorList>
            <person name="Saw J.H."/>
            <person name="Cardona T."/>
            <person name="Montejano G."/>
        </authorList>
    </citation>
    <scope>NUCLEOTIDE SEQUENCE [LARGE SCALE GENOMIC DNA]</scope>
    <source>
        <strain evidence="3">MG652769</strain>
    </source>
</reference>
<evidence type="ECO:0000313" key="3">
    <source>
        <dbReference type="EMBL" id="UFP96202.1"/>
    </source>
</evidence>
<feature type="region of interest" description="Disordered" evidence="1">
    <location>
        <begin position="58"/>
        <end position="84"/>
    </location>
</feature>
<accession>A0ABY3PRY0</accession>
<organism evidence="3 4">
    <name type="scientific">Gloeobacter morelensis MG652769</name>
    <dbReference type="NCBI Taxonomy" id="2781736"/>
    <lineage>
        <taxon>Bacteria</taxon>
        <taxon>Bacillati</taxon>
        <taxon>Cyanobacteriota</taxon>
        <taxon>Cyanophyceae</taxon>
        <taxon>Gloeobacterales</taxon>
        <taxon>Gloeobacteraceae</taxon>
        <taxon>Gloeobacter</taxon>
        <taxon>Gloeobacter morelensis</taxon>
    </lineage>
</organism>
<proteinExistence type="predicted"/>
<dbReference type="Proteomes" id="UP001054846">
    <property type="component" value="Chromosome"/>
</dbReference>
<keyword evidence="2" id="KW-0732">Signal</keyword>
<feature type="compositionally biased region" description="Low complexity" evidence="1">
    <location>
        <begin position="62"/>
        <end position="84"/>
    </location>
</feature>
<feature type="chain" id="PRO_5046053468" description="YMGG-like Gly-zipper domain-containing protein" evidence="2">
    <location>
        <begin position="23"/>
        <end position="161"/>
    </location>
</feature>
<dbReference type="EMBL" id="CP063845">
    <property type="protein sequence ID" value="UFP96202.1"/>
    <property type="molecule type" value="Genomic_DNA"/>
</dbReference>
<protein>
    <recommendedName>
        <fullName evidence="5">YMGG-like Gly-zipper domain-containing protein</fullName>
    </recommendedName>
</protein>
<gene>
    <name evidence="3" type="ORF">ISF26_08350</name>
</gene>
<feature type="signal peptide" evidence="2">
    <location>
        <begin position="1"/>
        <end position="22"/>
    </location>
</feature>
<evidence type="ECO:0000256" key="1">
    <source>
        <dbReference type="SAM" id="MobiDB-lite"/>
    </source>
</evidence>
<sequence length="161" mass="16921">MRSVFRLLLGTVLSFGWMGTCAAQTPKIYIYPDRGQSEQQQEQDKIACHDWAVQKTGVDPLQATSAPSPAAQPQKPQAAMARGAAQGALLGTGTGAITGNVGTGAAVGAGAGLLRTGRSQRRAQAEKAQQQQALQVSKQADMKEFGRAFSACLEGRGYTVR</sequence>
<evidence type="ECO:0000313" key="4">
    <source>
        <dbReference type="Proteomes" id="UP001054846"/>
    </source>
</evidence>
<evidence type="ECO:0008006" key="5">
    <source>
        <dbReference type="Google" id="ProtNLM"/>
    </source>
</evidence>
<name>A0ABY3PRY0_9CYAN</name>
<keyword evidence="4" id="KW-1185">Reference proteome</keyword>
<dbReference type="RefSeq" id="WP_230843449.1">
    <property type="nucleotide sequence ID" value="NZ_CP063845.1"/>
</dbReference>
<evidence type="ECO:0000256" key="2">
    <source>
        <dbReference type="SAM" id="SignalP"/>
    </source>
</evidence>